<dbReference type="InterPro" id="IPR003594">
    <property type="entry name" value="HATPase_dom"/>
</dbReference>
<evidence type="ECO:0000259" key="8">
    <source>
        <dbReference type="PROSITE" id="PS50112"/>
    </source>
</evidence>
<feature type="domain" description="PAC" evidence="9">
    <location>
        <begin position="182"/>
        <end position="234"/>
    </location>
</feature>
<evidence type="ECO:0000256" key="1">
    <source>
        <dbReference type="ARBA" id="ARBA00000085"/>
    </source>
</evidence>
<keyword evidence="4" id="KW-0808">Transferase</keyword>
<dbReference type="SMART" id="SM00388">
    <property type="entry name" value="HisKA"/>
    <property type="match status" value="1"/>
</dbReference>
<feature type="domain" description="PAC" evidence="9">
    <location>
        <begin position="307"/>
        <end position="359"/>
    </location>
</feature>
<dbReference type="EMBL" id="CP007139">
    <property type="protein sequence ID" value="AIE85744.1"/>
    <property type="molecule type" value="Genomic_DNA"/>
</dbReference>
<dbReference type="SMART" id="SM00387">
    <property type="entry name" value="HATPase_c"/>
    <property type="match status" value="1"/>
</dbReference>
<dbReference type="SUPFAM" id="SSF55874">
    <property type="entry name" value="ATPase domain of HSP90 chaperone/DNA topoisomerase II/histidine kinase"/>
    <property type="match status" value="1"/>
</dbReference>
<accession>A0A068NVV7</accession>
<dbReference type="Pfam" id="PF02518">
    <property type="entry name" value="HATPase_c"/>
    <property type="match status" value="1"/>
</dbReference>
<dbReference type="PROSITE" id="PS50112">
    <property type="entry name" value="PAS"/>
    <property type="match status" value="4"/>
</dbReference>
<evidence type="ECO:0000256" key="3">
    <source>
        <dbReference type="ARBA" id="ARBA00022553"/>
    </source>
</evidence>
<dbReference type="NCBIfam" id="TIGR00229">
    <property type="entry name" value="sensory_box"/>
    <property type="match status" value="6"/>
</dbReference>
<dbReference type="Gene3D" id="3.30.450.20">
    <property type="entry name" value="PAS domain"/>
    <property type="match status" value="6"/>
</dbReference>
<feature type="domain" description="PAS" evidence="8">
    <location>
        <begin position="1"/>
        <end position="64"/>
    </location>
</feature>
<dbReference type="AlphaFoldDB" id="A0A068NVV7"/>
<keyword evidence="5 10" id="KW-0418">Kinase</keyword>
<evidence type="ECO:0000256" key="5">
    <source>
        <dbReference type="ARBA" id="ARBA00022777"/>
    </source>
</evidence>
<sequence>MLDSMAELFVALDRSYDIVFINRALAEASGKGYEGFVGKNHWDLWPDMRGTVVEESYERAFRTGVPVRFEYFYPKSEVWIDVNVYPSGDYLHLYFRDITQQKTAEREQTERGEWLRRLIDAIPHIAWATHPNGAMMYINARWREYTGSDGMDLEQIRDAIHPSDLPAVMRGMARTRETGQPVPYELRLKRHDGEFRWFRVHPAPLSGNDGQPLGWIGTSSDVHEEVLARQSLVESEDHHRFRVESSPQIPWLAGPDGMIYEFGSQWLEFTGMSKEEAAASQMTVLHPDDAPGMIERWGQSLASGEPFDYLHRVRARGGEYRWVRTRAVARRDSDGAILRWYGTTEDIHASKSSEERLRQIQEALSLAMKGGRLGWWSRSSDEVQWSPELEALFGLAPGAFQGNEGAFFEYVFEEDQSKIAGAVRTAVETGNDYAVEFRFRRSDGTHGWMEGRGKAIYDEAGAPVWLYGIGIDVTERKEAEEALRGSESRLRSLIEQSPVSIQTFAPDGLALTANRAWQLLWDADLKNLAGYNIRQDPQLFEKGFSAYIEKAFGGNPVRIPPMLYDPAETGRVGRARWVESRAYPVIGAGGELTEVVLLLEDVTSIVESAEALRQSEDRFRTIAESIPQFIFGADADGNTDYCNPQYLEFLGLNATQISEGQWMSSVHPEDLESLIEAWNGALATGTSYETEARRLRASDGSYRWCRTMAKPIRDSEGRVVRWYGVVTDIHDQKEQERTLERLVRERTAELEAAYREQESFSYSVSHDLRAPLRAIAASARILEEDFGGSLPAEARRVLDRQSESAKKLAMLIDDLLQLSRVGRQEIERVPINLSKLFTEVSESIATPAGLHFEIQPGLSTEGDLRLIRLVAQNLLENAAKFSPDGGIIRVGKDSKGFFVSDLGVGFDMAHSTRLFQPFHRLHREEEFKGTGIGLATVRRIVERHQGQVWARSEPGKGATFWFTLA</sequence>
<feature type="domain" description="PAC" evidence="9">
    <location>
        <begin position="562"/>
        <end position="614"/>
    </location>
</feature>
<feature type="domain" description="PAC" evidence="9">
    <location>
        <begin position="433"/>
        <end position="485"/>
    </location>
</feature>
<dbReference type="GO" id="GO:0000155">
    <property type="term" value="F:phosphorelay sensor kinase activity"/>
    <property type="evidence" value="ECO:0007669"/>
    <property type="project" value="InterPro"/>
</dbReference>
<evidence type="ECO:0000313" key="11">
    <source>
        <dbReference type="Proteomes" id="UP000027982"/>
    </source>
</evidence>
<keyword evidence="3" id="KW-0597">Phosphoprotein</keyword>
<dbReference type="FunFam" id="3.30.450.20:FF:000099">
    <property type="entry name" value="Sensory box sensor histidine kinase"/>
    <property type="match status" value="2"/>
</dbReference>
<dbReference type="Pfam" id="PF00512">
    <property type="entry name" value="HisKA"/>
    <property type="match status" value="1"/>
</dbReference>
<dbReference type="InterPro" id="IPR000014">
    <property type="entry name" value="PAS"/>
</dbReference>
<proteinExistence type="predicted"/>
<dbReference type="InterPro" id="IPR001610">
    <property type="entry name" value="PAC"/>
</dbReference>
<comment type="catalytic activity">
    <reaction evidence="1">
        <text>ATP + protein L-histidine = ADP + protein N-phospho-L-histidine.</text>
        <dbReference type="EC" id="2.7.13.3"/>
    </reaction>
</comment>
<dbReference type="PRINTS" id="PR00344">
    <property type="entry name" value="BCTRLSENSOR"/>
</dbReference>
<dbReference type="HOGENOM" id="CLU_000445_114_51_0"/>
<feature type="domain" description="PAS" evidence="8">
    <location>
        <begin position="385"/>
        <end position="430"/>
    </location>
</feature>
<dbReference type="Pfam" id="PF08447">
    <property type="entry name" value="PAS_3"/>
    <property type="match status" value="4"/>
</dbReference>
<dbReference type="Gene3D" id="2.10.70.100">
    <property type="match status" value="1"/>
</dbReference>
<dbReference type="PANTHER" id="PTHR43304">
    <property type="entry name" value="PHYTOCHROME-LIKE PROTEIN CPH1"/>
    <property type="match status" value="1"/>
</dbReference>
<feature type="domain" description="PAC" evidence="9">
    <location>
        <begin position="688"/>
        <end position="741"/>
    </location>
</feature>
<dbReference type="InterPro" id="IPR013656">
    <property type="entry name" value="PAS_4"/>
</dbReference>
<dbReference type="Pfam" id="PF08448">
    <property type="entry name" value="PAS_4"/>
    <property type="match status" value="1"/>
</dbReference>
<organism evidence="10 11">
    <name type="scientific">Fimbriimonas ginsengisoli Gsoil 348</name>
    <dbReference type="NCBI Taxonomy" id="661478"/>
    <lineage>
        <taxon>Bacteria</taxon>
        <taxon>Bacillati</taxon>
        <taxon>Armatimonadota</taxon>
        <taxon>Fimbriimonadia</taxon>
        <taxon>Fimbriimonadales</taxon>
        <taxon>Fimbriimonadaceae</taxon>
        <taxon>Fimbriimonas</taxon>
    </lineage>
</organism>
<evidence type="ECO:0000256" key="6">
    <source>
        <dbReference type="ARBA" id="ARBA00023012"/>
    </source>
</evidence>
<dbReference type="InterPro" id="IPR003661">
    <property type="entry name" value="HisK_dim/P_dom"/>
</dbReference>
<keyword evidence="6" id="KW-0902">Two-component regulatory system</keyword>
<gene>
    <name evidence="10" type="ORF">OP10G_2376</name>
</gene>
<dbReference type="Proteomes" id="UP000027982">
    <property type="component" value="Chromosome"/>
</dbReference>
<dbReference type="InterPro" id="IPR036097">
    <property type="entry name" value="HisK_dim/P_sf"/>
</dbReference>
<dbReference type="InterPro" id="IPR052162">
    <property type="entry name" value="Sensor_kinase/Photoreceptor"/>
</dbReference>
<dbReference type="SMART" id="SM00091">
    <property type="entry name" value="PAS"/>
    <property type="match status" value="6"/>
</dbReference>
<dbReference type="InterPro" id="IPR013655">
    <property type="entry name" value="PAS_fold_3"/>
</dbReference>
<dbReference type="PROSITE" id="PS50109">
    <property type="entry name" value="HIS_KIN"/>
    <property type="match status" value="1"/>
</dbReference>
<evidence type="ECO:0000313" key="10">
    <source>
        <dbReference type="EMBL" id="AIE85744.1"/>
    </source>
</evidence>
<dbReference type="PROSITE" id="PS50113">
    <property type="entry name" value="PAC"/>
    <property type="match status" value="5"/>
</dbReference>
<dbReference type="InterPro" id="IPR036890">
    <property type="entry name" value="HATPase_C_sf"/>
</dbReference>
<reference evidence="10 11" key="1">
    <citation type="journal article" date="2014" name="PLoS ONE">
        <title>The first complete genome sequence of the class fimbriimonadia in the phylum armatimonadetes.</title>
        <authorList>
            <person name="Hu Z.Y."/>
            <person name="Wang Y.Z."/>
            <person name="Im W.T."/>
            <person name="Wang S.Y."/>
            <person name="Zhao G.P."/>
            <person name="Zheng H.J."/>
            <person name="Quan Z.X."/>
        </authorList>
    </citation>
    <scope>NUCLEOTIDE SEQUENCE [LARGE SCALE GENOMIC DNA]</scope>
    <source>
        <strain evidence="10">Gsoil 348</strain>
    </source>
</reference>
<dbReference type="InterPro" id="IPR005467">
    <property type="entry name" value="His_kinase_dom"/>
</dbReference>
<dbReference type="eggNOG" id="COG2202">
    <property type="taxonomic scope" value="Bacteria"/>
</dbReference>
<dbReference type="InterPro" id="IPR004358">
    <property type="entry name" value="Sig_transdc_His_kin-like_C"/>
</dbReference>
<dbReference type="SUPFAM" id="SSF47384">
    <property type="entry name" value="Homodimeric domain of signal transducing histidine kinase"/>
    <property type="match status" value="1"/>
</dbReference>
<keyword evidence="11" id="KW-1185">Reference proteome</keyword>
<dbReference type="eggNOG" id="COG4251">
    <property type="taxonomic scope" value="Bacteria"/>
</dbReference>
<evidence type="ECO:0000256" key="2">
    <source>
        <dbReference type="ARBA" id="ARBA00012438"/>
    </source>
</evidence>
<feature type="domain" description="Histidine kinase" evidence="7">
    <location>
        <begin position="763"/>
        <end position="965"/>
    </location>
</feature>
<dbReference type="Gene3D" id="1.10.287.130">
    <property type="match status" value="1"/>
</dbReference>
<dbReference type="CDD" id="cd00130">
    <property type="entry name" value="PAS"/>
    <property type="match status" value="5"/>
</dbReference>
<dbReference type="InterPro" id="IPR035965">
    <property type="entry name" value="PAS-like_dom_sf"/>
</dbReference>
<dbReference type="EC" id="2.7.13.3" evidence="2"/>
<feature type="domain" description="PAS" evidence="8">
    <location>
        <begin position="615"/>
        <end position="685"/>
    </location>
</feature>
<dbReference type="KEGG" id="fgi:OP10G_2376"/>
<evidence type="ECO:0000256" key="4">
    <source>
        <dbReference type="ARBA" id="ARBA00022679"/>
    </source>
</evidence>
<feature type="domain" description="PAS" evidence="8">
    <location>
        <begin position="235"/>
        <end position="304"/>
    </location>
</feature>
<dbReference type="InterPro" id="IPR000700">
    <property type="entry name" value="PAS-assoc_C"/>
</dbReference>
<dbReference type="Gene3D" id="3.30.565.10">
    <property type="entry name" value="Histidine kinase-like ATPase, C-terminal domain"/>
    <property type="match status" value="1"/>
</dbReference>
<dbReference type="SUPFAM" id="SSF55785">
    <property type="entry name" value="PYP-like sensor domain (PAS domain)"/>
    <property type="match status" value="6"/>
</dbReference>
<evidence type="ECO:0000259" key="9">
    <source>
        <dbReference type="PROSITE" id="PS50113"/>
    </source>
</evidence>
<protein>
    <recommendedName>
        <fullName evidence="2">histidine kinase</fullName>
        <ecNumber evidence="2">2.7.13.3</ecNumber>
    </recommendedName>
</protein>
<dbReference type="STRING" id="661478.OP10G_2376"/>
<evidence type="ECO:0000259" key="7">
    <source>
        <dbReference type="PROSITE" id="PS50109"/>
    </source>
</evidence>
<dbReference type="CDD" id="cd00082">
    <property type="entry name" value="HisKA"/>
    <property type="match status" value="1"/>
</dbReference>
<dbReference type="SMART" id="SM00086">
    <property type="entry name" value="PAC"/>
    <property type="match status" value="5"/>
</dbReference>
<name>A0A068NVV7_FIMGI</name>
<dbReference type="PANTHER" id="PTHR43304:SF1">
    <property type="entry name" value="PAC DOMAIN-CONTAINING PROTEIN"/>
    <property type="match status" value="1"/>
</dbReference>